<dbReference type="SUPFAM" id="SSF46689">
    <property type="entry name" value="Homeodomain-like"/>
    <property type="match status" value="1"/>
</dbReference>
<dbReference type="GO" id="GO:0004803">
    <property type="term" value="F:transposase activity"/>
    <property type="evidence" value="ECO:0007669"/>
    <property type="project" value="InterPro"/>
</dbReference>
<dbReference type="GO" id="GO:0006313">
    <property type="term" value="P:DNA transposition"/>
    <property type="evidence" value="ECO:0007669"/>
    <property type="project" value="InterPro"/>
</dbReference>
<dbReference type="InterPro" id="IPR009057">
    <property type="entry name" value="Homeodomain-like_sf"/>
</dbReference>
<reference evidence="1 2" key="1">
    <citation type="submission" date="2019-01" db="EMBL/GenBank/DDBJ databases">
        <title>Genome sequence of Bacillus glycinifermentans SRCM103574.</title>
        <authorList>
            <person name="Kong H.-J."/>
            <person name="Jeong S.-Y."/>
            <person name="Jeong D.-Y."/>
        </authorList>
    </citation>
    <scope>NUCLEOTIDE SEQUENCE [LARGE SCALE GENOMIC DNA]</scope>
    <source>
        <strain evidence="1 2">SRCM103574</strain>
    </source>
</reference>
<accession>A0AAJ3YYE1</accession>
<dbReference type="PANTHER" id="PTHR33795:SF1">
    <property type="entry name" value="INSERTION ELEMENT IS150 PROTEIN INSJ"/>
    <property type="match status" value="1"/>
</dbReference>
<dbReference type="InterPro" id="IPR052057">
    <property type="entry name" value="IS150/IS1296_orfA-like"/>
</dbReference>
<dbReference type="InterPro" id="IPR036388">
    <property type="entry name" value="WH-like_DNA-bd_sf"/>
</dbReference>
<dbReference type="Pfam" id="PF01527">
    <property type="entry name" value="HTH_Tnp_1"/>
    <property type="match status" value="1"/>
</dbReference>
<protein>
    <submittedName>
        <fullName evidence="1">Transposase</fullName>
    </submittedName>
</protein>
<dbReference type="KEGG" id="bgy:BGLY_2180"/>
<dbReference type="GO" id="GO:0003677">
    <property type="term" value="F:DNA binding"/>
    <property type="evidence" value="ECO:0007669"/>
    <property type="project" value="InterPro"/>
</dbReference>
<dbReference type="Gene3D" id="1.10.10.10">
    <property type="entry name" value="Winged helix-like DNA-binding domain superfamily/Winged helix DNA-binding domain"/>
    <property type="match status" value="1"/>
</dbReference>
<gene>
    <name evidence="1" type="ORF">EQZ20_11055</name>
</gene>
<evidence type="ECO:0000313" key="1">
    <source>
        <dbReference type="EMBL" id="QAT65401.1"/>
    </source>
</evidence>
<proteinExistence type="predicted"/>
<name>A0AAJ3YYE1_9BACI</name>
<sequence length="113" mass="12860">MAKFTAEEKIQAVKRYLAGREGHKTIAREIGVSSGVFQVWIRKYHYHGESAFQKLYTTYSVEDKLKVLHYMIENGTSIRETAANFLISPFTISVAAKKRTVAHIPEKTATRPD</sequence>
<evidence type="ECO:0000313" key="2">
    <source>
        <dbReference type="Proteomes" id="UP000288675"/>
    </source>
</evidence>
<dbReference type="InterPro" id="IPR002514">
    <property type="entry name" value="Transposase_8"/>
</dbReference>
<dbReference type="AlphaFoldDB" id="A0AAJ3YYE1"/>
<dbReference type="Proteomes" id="UP000288675">
    <property type="component" value="Chromosome"/>
</dbReference>
<organism evidence="1 2">
    <name type="scientific">Bacillus glycinifermentans</name>
    <dbReference type="NCBI Taxonomy" id="1664069"/>
    <lineage>
        <taxon>Bacteria</taxon>
        <taxon>Bacillati</taxon>
        <taxon>Bacillota</taxon>
        <taxon>Bacilli</taxon>
        <taxon>Bacillales</taxon>
        <taxon>Bacillaceae</taxon>
        <taxon>Bacillus</taxon>
    </lineage>
</organism>
<dbReference type="EMBL" id="CP035232">
    <property type="protein sequence ID" value="QAT65401.1"/>
    <property type="molecule type" value="Genomic_DNA"/>
</dbReference>
<dbReference type="PANTHER" id="PTHR33795">
    <property type="entry name" value="INSERTION ELEMENT IS150 PROTEIN INSJ"/>
    <property type="match status" value="1"/>
</dbReference>